<keyword evidence="3" id="KW-1185">Reference proteome</keyword>
<dbReference type="EMBL" id="ML977022">
    <property type="protein sequence ID" value="KAF1950778.1"/>
    <property type="molecule type" value="Genomic_DNA"/>
</dbReference>
<protein>
    <submittedName>
        <fullName evidence="2">Uncharacterized protein</fullName>
    </submittedName>
</protein>
<feature type="region of interest" description="Disordered" evidence="1">
    <location>
        <begin position="69"/>
        <end position="101"/>
    </location>
</feature>
<name>A0A6A5TEM0_9PLEO</name>
<evidence type="ECO:0000313" key="3">
    <source>
        <dbReference type="Proteomes" id="UP000800035"/>
    </source>
</evidence>
<proteinExistence type="predicted"/>
<accession>A0A6A5TEM0</accession>
<gene>
    <name evidence="2" type="ORF">CC80DRAFT_509357</name>
</gene>
<organism evidence="2 3">
    <name type="scientific">Byssothecium circinans</name>
    <dbReference type="NCBI Taxonomy" id="147558"/>
    <lineage>
        <taxon>Eukaryota</taxon>
        <taxon>Fungi</taxon>
        <taxon>Dikarya</taxon>
        <taxon>Ascomycota</taxon>
        <taxon>Pezizomycotina</taxon>
        <taxon>Dothideomycetes</taxon>
        <taxon>Pleosporomycetidae</taxon>
        <taxon>Pleosporales</taxon>
        <taxon>Massarineae</taxon>
        <taxon>Massarinaceae</taxon>
        <taxon>Byssothecium</taxon>
    </lineage>
</organism>
<sequence>MALHSTVELDSSWGTSMTSLFTSWPSHSIQSHRHAAAKRRRLNLAQIPTTAMEDDLCISIAGITLANRVTPQEDQQPELITRPSTPVPSPSSSPMPAASTQYRRLREAERARARERSNALAAATSGDRGFEARQEIISSIEQRTRGQQIRRQRRVQVYRPVREEQQADPPPRYTTQDPYPLLPLTTSTPSLPTLPDIADEETRTGCRIGYRRRLAKVKDFGRKATKAVERIANPDLSRQRRRWHRMGPRGVGHRERMRAVVERVQKRWNIRRAKKKVVWLRKNGFLNGQERMLLGEVR</sequence>
<dbReference type="OrthoDB" id="3684579at2759"/>
<dbReference type="AlphaFoldDB" id="A0A6A5TEM0"/>
<evidence type="ECO:0000256" key="1">
    <source>
        <dbReference type="SAM" id="MobiDB-lite"/>
    </source>
</evidence>
<feature type="region of interest" description="Disordered" evidence="1">
    <location>
        <begin position="143"/>
        <end position="180"/>
    </location>
</feature>
<reference evidence="2" key="1">
    <citation type="journal article" date="2020" name="Stud. Mycol.">
        <title>101 Dothideomycetes genomes: a test case for predicting lifestyles and emergence of pathogens.</title>
        <authorList>
            <person name="Haridas S."/>
            <person name="Albert R."/>
            <person name="Binder M."/>
            <person name="Bloem J."/>
            <person name="Labutti K."/>
            <person name="Salamov A."/>
            <person name="Andreopoulos B."/>
            <person name="Baker S."/>
            <person name="Barry K."/>
            <person name="Bills G."/>
            <person name="Bluhm B."/>
            <person name="Cannon C."/>
            <person name="Castanera R."/>
            <person name="Culley D."/>
            <person name="Daum C."/>
            <person name="Ezra D."/>
            <person name="Gonzalez J."/>
            <person name="Henrissat B."/>
            <person name="Kuo A."/>
            <person name="Liang C."/>
            <person name="Lipzen A."/>
            <person name="Lutzoni F."/>
            <person name="Magnuson J."/>
            <person name="Mondo S."/>
            <person name="Nolan M."/>
            <person name="Ohm R."/>
            <person name="Pangilinan J."/>
            <person name="Park H.-J."/>
            <person name="Ramirez L."/>
            <person name="Alfaro M."/>
            <person name="Sun H."/>
            <person name="Tritt A."/>
            <person name="Yoshinaga Y."/>
            <person name="Zwiers L.-H."/>
            <person name="Turgeon B."/>
            <person name="Goodwin S."/>
            <person name="Spatafora J."/>
            <person name="Crous P."/>
            <person name="Grigoriev I."/>
        </authorList>
    </citation>
    <scope>NUCLEOTIDE SEQUENCE</scope>
    <source>
        <strain evidence="2">CBS 675.92</strain>
    </source>
</reference>
<dbReference type="Proteomes" id="UP000800035">
    <property type="component" value="Unassembled WGS sequence"/>
</dbReference>
<evidence type="ECO:0000313" key="2">
    <source>
        <dbReference type="EMBL" id="KAF1950778.1"/>
    </source>
</evidence>